<keyword evidence="3" id="KW-1185">Reference proteome</keyword>
<evidence type="ECO:0000256" key="1">
    <source>
        <dbReference type="SAM" id="SignalP"/>
    </source>
</evidence>
<gene>
    <name evidence="2" type="ORF">DL240_10130</name>
</gene>
<sequence>MPLSSLRLVAFLALLGALSTTSLACSDPAEPAETTQRSLTITSPAPAEIVSKSRVRVTGTAENIDQVEVNGTSADVTDGQWEALVSFAEGEVTATVTGGGEQSSVDFIVDSLPPELSLTSPERATVLDAEVTTSVSVTGSAADPGTGLFLVKIGEQIIDVEDDGSFTYELSLTPGLNHVAVTAIDRAGNETTTRRGVHFGPLVSPAERIDDALRAEITREGFERISEVIEAFVTPERIMAFVANAELPQNLEIHDITFESIDLALSPQEGFIAIDLTLNGLALEGSFAIDGNDPIEGYINIATVGVYLEVELEPREDNSLELRIRDSELTLDNEDITSNLFGDSDTLRNLVGNILQVTFTEFIGDLIVDQLYDPGILTQRFEFLGRAVELTLGIQQLLVTPQGMTLELTMIFPELAHPDVVDVAGALQRALGETGGASVSSPVRMHTNRSALDRALHGVWRSGLFHQVIGGDSLDAVALPFELTVDGLAGLLDQRIRDLAEPGTPVGLGLRPLLPPVAGLSPATEANNTAINVGMGDFLIDIYLLHADRERELVLTVALFLDVNVALDVDTEELRFDLDVQAEGDLADSPVLDLEPKRVVNLITDLIELVPTLAANNLSVGGAAELEWARIGDPQLEVHGERDDRLSVGLNLEAAETLDVPVDAGE</sequence>
<reference evidence="2 3" key="1">
    <citation type="submission" date="2018-05" db="EMBL/GenBank/DDBJ databases">
        <title>Lujinxingia marina gen. nov. sp. nov., a new facultative anaerobic member of the class Deltaproteobacteria, and proposal of Lujinxingaceae fam. nov.</title>
        <authorList>
            <person name="Li C.-M."/>
        </authorList>
    </citation>
    <scope>NUCLEOTIDE SEQUENCE [LARGE SCALE GENOMIC DNA]</scope>
    <source>
        <strain evidence="2 3">B210</strain>
    </source>
</reference>
<feature type="signal peptide" evidence="1">
    <location>
        <begin position="1"/>
        <end position="24"/>
    </location>
</feature>
<dbReference type="OrthoDB" id="9804686at2"/>
<name>A0A328C990_9DELT</name>
<proteinExistence type="predicted"/>
<accession>A0A328C990</accession>
<dbReference type="AlphaFoldDB" id="A0A328C990"/>
<dbReference type="Pfam" id="PF09136">
    <property type="entry name" value="Glucodextran_B"/>
    <property type="match status" value="2"/>
</dbReference>
<dbReference type="Proteomes" id="UP000249169">
    <property type="component" value="Unassembled WGS sequence"/>
</dbReference>
<dbReference type="Gene3D" id="2.60.40.10">
    <property type="entry name" value="Immunoglobulins"/>
    <property type="match status" value="2"/>
</dbReference>
<feature type="chain" id="PRO_5016396761" description="Bacterial Ig domain-containing protein" evidence="1">
    <location>
        <begin position="25"/>
        <end position="666"/>
    </location>
</feature>
<evidence type="ECO:0000313" key="3">
    <source>
        <dbReference type="Proteomes" id="UP000249169"/>
    </source>
</evidence>
<organism evidence="2 3">
    <name type="scientific">Lujinxingia litoralis</name>
    <dbReference type="NCBI Taxonomy" id="2211119"/>
    <lineage>
        <taxon>Bacteria</taxon>
        <taxon>Deltaproteobacteria</taxon>
        <taxon>Bradymonadales</taxon>
        <taxon>Lujinxingiaceae</taxon>
        <taxon>Lujinxingia</taxon>
    </lineage>
</organism>
<dbReference type="PROSITE" id="PS51257">
    <property type="entry name" value="PROKAR_LIPOPROTEIN"/>
    <property type="match status" value="1"/>
</dbReference>
<dbReference type="InterPro" id="IPR013783">
    <property type="entry name" value="Ig-like_fold"/>
</dbReference>
<keyword evidence="1" id="KW-0732">Signal</keyword>
<dbReference type="RefSeq" id="WP_111729774.1">
    <property type="nucleotide sequence ID" value="NZ_QHKO01000004.1"/>
</dbReference>
<evidence type="ECO:0008006" key="4">
    <source>
        <dbReference type="Google" id="ProtNLM"/>
    </source>
</evidence>
<evidence type="ECO:0000313" key="2">
    <source>
        <dbReference type="EMBL" id="RAL22203.1"/>
    </source>
</evidence>
<dbReference type="EMBL" id="QHKO01000004">
    <property type="protein sequence ID" value="RAL22203.1"/>
    <property type="molecule type" value="Genomic_DNA"/>
</dbReference>
<comment type="caution">
    <text evidence="2">The sequence shown here is derived from an EMBL/GenBank/DDBJ whole genome shotgun (WGS) entry which is preliminary data.</text>
</comment>
<protein>
    <recommendedName>
        <fullName evidence="4">Bacterial Ig domain-containing protein</fullName>
    </recommendedName>
</protein>